<dbReference type="GO" id="GO:0008233">
    <property type="term" value="F:peptidase activity"/>
    <property type="evidence" value="ECO:0007669"/>
    <property type="project" value="UniProtKB-KW"/>
</dbReference>
<evidence type="ECO:0000256" key="1">
    <source>
        <dbReference type="SAM" id="Phobius"/>
    </source>
</evidence>
<dbReference type="EMBL" id="OBDO01000011">
    <property type="protein sequence ID" value="SNX98535.1"/>
    <property type="molecule type" value="Genomic_DNA"/>
</dbReference>
<feature type="transmembrane region" description="Helical" evidence="1">
    <location>
        <begin position="12"/>
        <end position="36"/>
    </location>
</feature>
<name>A0A285EHH9_9ACTN</name>
<gene>
    <name evidence="2" type="ORF">SAMN06893097_11149</name>
</gene>
<accession>A0A285EHH9</accession>
<dbReference type="GO" id="GO:0006508">
    <property type="term" value="P:proteolysis"/>
    <property type="evidence" value="ECO:0007669"/>
    <property type="project" value="UniProtKB-KW"/>
</dbReference>
<keyword evidence="3" id="KW-1185">Reference proteome</keyword>
<feature type="transmembrane region" description="Helical" evidence="1">
    <location>
        <begin position="106"/>
        <end position="131"/>
    </location>
</feature>
<keyword evidence="1" id="KW-1133">Transmembrane helix</keyword>
<dbReference type="OrthoDB" id="3578885at2"/>
<reference evidence="2 3" key="1">
    <citation type="submission" date="2017-09" db="EMBL/GenBank/DDBJ databases">
        <authorList>
            <person name="Ehlers B."/>
            <person name="Leendertz F.H."/>
        </authorList>
    </citation>
    <scope>NUCLEOTIDE SEQUENCE [LARGE SCALE GENOMIC DNA]</scope>
    <source>
        <strain evidence="2 3">DSM 46844</strain>
    </source>
</reference>
<dbReference type="Proteomes" id="UP000219514">
    <property type="component" value="Unassembled WGS sequence"/>
</dbReference>
<evidence type="ECO:0000313" key="3">
    <source>
        <dbReference type="Proteomes" id="UP000219514"/>
    </source>
</evidence>
<evidence type="ECO:0000313" key="2">
    <source>
        <dbReference type="EMBL" id="SNX98535.1"/>
    </source>
</evidence>
<keyword evidence="2" id="KW-0378">Hydrolase</keyword>
<proteinExistence type="predicted"/>
<organism evidence="2 3">
    <name type="scientific">Geodermatophilus sabuli</name>
    <dbReference type="NCBI Taxonomy" id="1564158"/>
    <lineage>
        <taxon>Bacteria</taxon>
        <taxon>Bacillati</taxon>
        <taxon>Actinomycetota</taxon>
        <taxon>Actinomycetes</taxon>
        <taxon>Geodermatophilales</taxon>
        <taxon>Geodermatophilaceae</taxon>
        <taxon>Geodermatophilus</taxon>
    </lineage>
</organism>
<sequence>MDAYDAEAWSDFAVATVGACAALAGLIFVAVSINLARILEFPDLPGRAARSLGLLMALLVTCVLVLAPGQPVAVLGLEHGATGVLLAGSALPPLRGGRADPTAPAYRVLVHAAIVLVPAAALVACGATLLAGAGGGLYWLAAAVVSGLGGATANAWVLLVEIHR</sequence>
<feature type="transmembrane region" description="Helical" evidence="1">
    <location>
        <begin position="48"/>
        <end position="67"/>
    </location>
</feature>
<keyword evidence="2" id="KW-0645">Protease</keyword>
<keyword evidence="1" id="KW-0812">Transmembrane</keyword>
<feature type="transmembrane region" description="Helical" evidence="1">
    <location>
        <begin position="137"/>
        <end position="159"/>
    </location>
</feature>
<dbReference type="AlphaFoldDB" id="A0A285EHH9"/>
<dbReference type="RefSeq" id="WP_097208467.1">
    <property type="nucleotide sequence ID" value="NZ_JACHXB010000002.1"/>
</dbReference>
<keyword evidence="1" id="KW-0472">Membrane</keyword>
<protein>
    <submittedName>
        <fullName evidence="2">Modulator of FtsH protease</fullName>
    </submittedName>
</protein>